<dbReference type="EMBL" id="JACWMS010000001">
    <property type="protein sequence ID" value="MBD1318633.1"/>
    <property type="molecule type" value="Genomic_DNA"/>
</dbReference>
<name>A0ABR7W799_9ACTN</name>
<dbReference type="CDD" id="cd05289">
    <property type="entry name" value="MDR_like_2"/>
    <property type="match status" value="1"/>
</dbReference>
<organism evidence="2 3">
    <name type="scientific">Gordonia hankookensis</name>
    <dbReference type="NCBI Taxonomy" id="589403"/>
    <lineage>
        <taxon>Bacteria</taxon>
        <taxon>Bacillati</taxon>
        <taxon>Actinomycetota</taxon>
        <taxon>Actinomycetes</taxon>
        <taxon>Mycobacteriales</taxon>
        <taxon>Gordoniaceae</taxon>
        <taxon>Gordonia</taxon>
    </lineage>
</organism>
<dbReference type="Proteomes" id="UP000602395">
    <property type="component" value="Unassembled WGS sequence"/>
</dbReference>
<keyword evidence="3" id="KW-1185">Reference proteome</keyword>
<protein>
    <submittedName>
        <fullName evidence="2">NADP-dependent oxidoreductase</fullName>
    </submittedName>
</protein>
<evidence type="ECO:0000313" key="2">
    <source>
        <dbReference type="EMBL" id="MBD1318633.1"/>
    </source>
</evidence>
<dbReference type="SMART" id="SM00829">
    <property type="entry name" value="PKS_ER"/>
    <property type="match status" value="1"/>
</dbReference>
<dbReference type="InterPro" id="IPR013154">
    <property type="entry name" value="ADH-like_N"/>
</dbReference>
<dbReference type="InterPro" id="IPR011032">
    <property type="entry name" value="GroES-like_sf"/>
</dbReference>
<evidence type="ECO:0000259" key="1">
    <source>
        <dbReference type="SMART" id="SM00829"/>
    </source>
</evidence>
<dbReference type="Gene3D" id="3.90.180.10">
    <property type="entry name" value="Medium-chain alcohol dehydrogenases, catalytic domain"/>
    <property type="match status" value="1"/>
</dbReference>
<dbReference type="PANTHER" id="PTHR43482">
    <property type="entry name" value="PROTEIN AST1-RELATED"/>
    <property type="match status" value="1"/>
</dbReference>
<dbReference type="InterPro" id="IPR036291">
    <property type="entry name" value="NAD(P)-bd_dom_sf"/>
</dbReference>
<evidence type="ECO:0000313" key="3">
    <source>
        <dbReference type="Proteomes" id="UP000602395"/>
    </source>
</evidence>
<comment type="caution">
    <text evidence="2">The sequence shown here is derived from an EMBL/GenBank/DDBJ whole genome shotgun (WGS) entry which is preliminary data.</text>
</comment>
<proteinExistence type="predicted"/>
<feature type="domain" description="Enoyl reductase (ER)" evidence="1">
    <location>
        <begin position="12"/>
        <end position="307"/>
    </location>
</feature>
<dbReference type="Gene3D" id="3.40.50.720">
    <property type="entry name" value="NAD(P)-binding Rossmann-like Domain"/>
    <property type="match status" value="1"/>
</dbReference>
<dbReference type="InterPro" id="IPR052585">
    <property type="entry name" value="Lipid_raft_assoc_Zn_ADH"/>
</dbReference>
<dbReference type="Pfam" id="PF08240">
    <property type="entry name" value="ADH_N"/>
    <property type="match status" value="1"/>
</dbReference>
<sequence>MAKRFVATAYGDPADVLECVDHEIPAPVSGQVVVQTRAIGMNPVDVKSVRGQTGTDGSRLPLAVGYELAGTVTAVGDVADPFAVGDEVIVYRAHGAYADSVLANVRAVHPRPADLDVERAAGLLLVGVTAADAVRTADVTESDVVLVHGGSGAAGSIAVQLAVTAGATVIATASPANHEHLRALGAIPVAYGDGLLDRIVPLTPAPITAVIDTVGNDEAIDTSLTLVDNPGRIVSIAAFGRAADGIVLVNGSTPESRRYRAEAVEGLIADAAAGTLVTEVAATFPLADAATALVELERTHPRGKFILLP</sequence>
<dbReference type="SUPFAM" id="SSF51735">
    <property type="entry name" value="NAD(P)-binding Rossmann-fold domains"/>
    <property type="match status" value="1"/>
</dbReference>
<dbReference type="InterPro" id="IPR013149">
    <property type="entry name" value="ADH-like_C"/>
</dbReference>
<reference evidence="2 3" key="1">
    <citation type="submission" date="2020-09" db="EMBL/GenBank/DDBJ databases">
        <title>Novel species in genus Gordonia.</title>
        <authorList>
            <person name="Zhang G."/>
        </authorList>
    </citation>
    <scope>NUCLEOTIDE SEQUENCE [LARGE SCALE GENOMIC DNA]</scope>
    <source>
        <strain evidence="2 3">ON-33</strain>
    </source>
</reference>
<dbReference type="InterPro" id="IPR020843">
    <property type="entry name" value="ER"/>
</dbReference>
<dbReference type="Pfam" id="PF00107">
    <property type="entry name" value="ADH_zinc_N"/>
    <property type="match status" value="1"/>
</dbReference>
<dbReference type="SUPFAM" id="SSF50129">
    <property type="entry name" value="GroES-like"/>
    <property type="match status" value="1"/>
</dbReference>
<accession>A0ABR7W799</accession>
<dbReference type="RefSeq" id="WP_190265732.1">
    <property type="nucleotide sequence ID" value="NZ_BAABAD010000003.1"/>
</dbReference>
<dbReference type="PANTHER" id="PTHR43482:SF1">
    <property type="entry name" value="PROTEIN AST1-RELATED"/>
    <property type="match status" value="1"/>
</dbReference>
<gene>
    <name evidence="2" type="ORF">IDF66_03485</name>
</gene>